<feature type="transmembrane region" description="Helical" evidence="1">
    <location>
        <begin position="86"/>
        <end position="108"/>
    </location>
</feature>
<dbReference type="Proteomes" id="UP000621436">
    <property type="component" value="Unassembled WGS sequence"/>
</dbReference>
<evidence type="ECO:0000256" key="1">
    <source>
        <dbReference type="SAM" id="Phobius"/>
    </source>
</evidence>
<accession>A0A931ATM7</accession>
<dbReference type="PANTHER" id="PTHR31610">
    <property type="entry name" value="SLR0360 PROTEIN"/>
    <property type="match status" value="1"/>
</dbReference>
<keyword evidence="1" id="KW-1133">Transmembrane helix</keyword>
<feature type="transmembrane region" description="Helical" evidence="1">
    <location>
        <begin position="243"/>
        <end position="267"/>
    </location>
</feature>
<sequence length="519" mass="56023">MKKEINYPWFKKEDIDGFFALFQNNLANFAVIAISMLGMGFPASIVFGRVIPGAAIAVLFGNFYYARMARRLAEEEGREDVTALSYGISTPVMFIYLFGILGTALTFSDGDPEMAWRIGTAAAFLGGAIEALGSIIGPWIRRNLPRAAMLGALAGVAFTFIGGELFFTTYEMPIVGLLVMGIIIIGLVAKKKMPFNIPTSLFAIIIGTVLAYLFGAVEISAIREGLDQLGFYPPMPTGAPLTGLGYLFGGTAGLLAVVIPIQIYNLIETMNNVEAMAACGDDYSVREAQLADGFGTMIGAFFGGVFPTTVYIASTGAKHMEAGRGYSILNGIVFFLAASLGVIGFVAEIIPLPVIAPILVFVGITMVGQAFVSSPPRHAPAVVIAMFPYLSDFIATRFQSLDPEGFAEVFPAAEALGQGPMFTGLIWGAFAVFVIDRKWNKAVITALFGFGLSAFGFMHAPQIQLQITSEFALGYLVLAVVIYLFSIYYKKYPELTEPKPIFCEINRDELENLSKEEVK</sequence>
<feature type="transmembrane region" description="Helical" evidence="1">
    <location>
        <begin position="328"/>
        <end position="347"/>
    </location>
</feature>
<comment type="caution">
    <text evidence="2">The sequence shown here is derived from an EMBL/GenBank/DDBJ whole genome shotgun (WGS) entry which is preliminary data.</text>
</comment>
<reference evidence="2" key="1">
    <citation type="submission" date="2020-11" db="EMBL/GenBank/DDBJ databases">
        <title>Halonatronomonas betainensis gen. nov., sp. nov. a novel haloalkaliphilic representative of the family Halanaerobiacae capable of betaine degradation.</title>
        <authorList>
            <person name="Boltyanskaya Y."/>
            <person name="Kevbrin V."/>
            <person name="Detkova E."/>
            <person name="Grouzdev D.S."/>
            <person name="Koziaeva V."/>
            <person name="Zhilina T."/>
        </authorList>
    </citation>
    <scope>NUCLEOTIDE SEQUENCE</scope>
    <source>
        <strain evidence="2">Z-7014</strain>
    </source>
</reference>
<keyword evidence="1" id="KW-0812">Transmembrane</keyword>
<dbReference type="PANTHER" id="PTHR31610:SF0">
    <property type="entry name" value="SLC26A_SULP TRANSPORTER DOMAIN-CONTAINING PROTEIN"/>
    <property type="match status" value="1"/>
</dbReference>
<keyword evidence="1" id="KW-0472">Membrane</keyword>
<dbReference type="EMBL" id="JADPIE010000002">
    <property type="protein sequence ID" value="MBF8436419.1"/>
    <property type="molecule type" value="Genomic_DNA"/>
</dbReference>
<name>A0A931ATM7_9FIRM</name>
<evidence type="ECO:0000313" key="2">
    <source>
        <dbReference type="EMBL" id="MBF8436419.1"/>
    </source>
</evidence>
<feature type="transmembrane region" description="Helical" evidence="1">
    <location>
        <begin position="21"/>
        <end position="40"/>
    </location>
</feature>
<dbReference type="RefSeq" id="WP_270453294.1">
    <property type="nucleotide sequence ID" value="NZ_JADPIE010000002.1"/>
</dbReference>
<feature type="transmembrane region" description="Helical" evidence="1">
    <location>
        <begin position="46"/>
        <end position="65"/>
    </location>
</feature>
<feature type="transmembrane region" description="Helical" evidence="1">
    <location>
        <begin position="114"/>
        <end position="140"/>
    </location>
</feature>
<keyword evidence="3" id="KW-1185">Reference proteome</keyword>
<feature type="transmembrane region" description="Helical" evidence="1">
    <location>
        <begin position="147"/>
        <end position="166"/>
    </location>
</feature>
<dbReference type="AlphaFoldDB" id="A0A931ATM7"/>
<protein>
    <submittedName>
        <fullName evidence="2">NCS2 family permease</fullName>
    </submittedName>
</protein>
<proteinExistence type="predicted"/>
<evidence type="ECO:0000313" key="3">
    <source>
        <dbReference type="Proteomes" id="UP000621436"/>
    </source>
</evidence>
<feature type="transmembrane region" description="Helical" evidence="1">
    <location>
        <begin position="415"/>
        <end position="435"/>
    </location>
</feature>
<feature type="transmembrane region" description="Helical" evidence="1">
    <location>
        <begin position="172"/>
        <end position="189"/>
    </location>
</feature>
<gene>
    <name evidence="2" type="ORF">I0Q91_04940</name>
</gene>
<feature type="transmembrane region" description="Helical" evidence="1">
    <location>
        <begin position="353"/>
        <end position="372"/>
    </location>
</feature>
<feature type="transmembrane region" description="Helical" evidence="1">
    <location>
        <begin position="472"/>
        <end position="489"/>
    </location>
</feature>
<feature type="transmembrane region" description="Helical" evidence="1">
    <location>
        <begin position="201"/>
        <end position="223"/>
    </location>
</feature>
<organism evidence="2 3">
    <name type="scientific">Halonatronomonas betaini</name>
    <dbReference type="NCBI Taxonomy" id="2778430"/>
    <lineage>
        <taxon>Bacteria</taxon>
        <taxon>Bacillati</taxon>
        <taxon>Bacillota</taxon>
        <taxon>Clostridia</taxon>
        <taxon>Halanaerobiales</taxon>
        <taxon>Halarsenatibacteraceae</taxon>
        <taxon>Halonatronomonas</taxon>
    </lineage>
</organism>
<feature type="transmembrane region" description="Helical" evidence="1">
    <location>
        <begin position="442"/>
        <end position="460"/>
    </location>
</feature>